<keyword evidence="8 11" id="KW-1133">Transmembrane helix</keyword>
<dbReference type="PROSITE" id="PS50109">
    <property type="entry name" value="HIS_KIN"/>
    <property type="match status" value="1"/>
</dbReference>
<dbReference type="RefSeq" id="WP_343882226.1">
    <property type="nucleotide sequence ID" value="NZ_BAAAIJ010000061.1"/>
</dbReference>
<name>A0ABW4QBB4_9MICC</name>
<keyword evidence="14" id="KW-1185">Reference proteome</keyword>
<dbReference type="Gene3D" id="3.30.565.10">
    <property type="entry name" value="Histidine kinase-like ATPase, C-terminal domain"/>
    <property type="match status" value="1"/>
</dbReference>
<keyword evidence="7" id="KW-0808">Transferase</keyword>
<evidence type="ECO:0000256" key="3">
    <source>
        <dbReference type="ARBA" id="ARBA00012438"/>
    </source>
</evidence>
<dbReference type="PANTHER" id="PTHR43547:SF10">
    <property type="entry name" value="SENSOR HISTIDINE KINASE DCUS"/>
    <property type="match status" value="1"/>
</dbReference>
<evidence type="ECO:0000256" key="11">
    <source>
        <dbReference type="SAM" id="Phobius"/>
    </source>
</evidence>
<evidence type="ECO:0000259" key="12">
    <source>
        <dbReference type="PROSITE" id="PS50109"/>
    </source>
</evidence>
<dbReference type="InterPro" id="IPR033463">
    <property type="entry name" value="sCache_3"/>
</dbReference>
<feature type="transmembrane region" description="Helical" evidence="11">
    <location>
        <begin position="168"/>
        <end position="189"/>
    </location>
</feature>
<proteinExistence type="predicted"/>
<evidence type="ECO:0000313" key="14">
    <source>
        <dbReference type="Proteomes" id="UP001597307"/>
    </source>
</evidence>
<dbReference type="PANTHER" id="PTHR43547">
    <property type="entry name" value="TWO-COMPONENT HISTIDINE KINASE"/>
    <property type="match status" value="1"/>
</dbReference>
<dbReference type="Pfam" id="PF17203">
    <property type="entry name" value="sCache_3_2"/>
    <property type="match status" value="1"/>
</dbReference>
<evidence type="ECO:0000313" key="13">
    <source>
        <dbReference type="EMBL" id="MFD1848030.1"/>
    </source>
</evidence>
<keyword evidence="10 11" id="KW-0472">Membrane</keyword>
<evidence type="ECO:0000256" key="10">
    <source>
        <dbReference type="ARBA" id="ARBA00023136"/>
    </source>
</evidence>
<protein>
    <recommendedName>
        <fullName evidence="3">histidine kinase</fullName>
        <ecNumber evidence="3">2.7.13.3</ecNumber>
    </recommendedName>
</protein>
<reference evidence="14" key="1">
    <citation type="journal article" date="2019" name="Int. J. Syst. Evol. Microbiol.">
        <title>The Global Catalogue of Microorganisms (GCM) 10K type strain sequencing project: providing services to taxonomists for standard genome sequencing and annotation.</title>
        <authorList>
            <consortium name="The Broad Institute Genomics Platform"/>
            <consortium name="The Broad Institute Genome Sequencing Center for Infectious Disease"/>
            <person name="Wu L."/>
            <person name="Ma J."/>
        </authorList>
    </citation>
    <scope>NUCLEOTIDE SEQUENCE [LARGE SCALE GENOMIC DNA]</scope>
    <source>
        <strain evidence="14">JCM 11496</strain>
    </source>
</reference>
<dbReference type="Proteomes" id="UP001597307">
    <property type="component" value="Unassembled WGS sequence"/>
</dbReference>
<dbReference type="GO" id="GO:0005524">
    <property type="term" value="F:ATP binding"/>
    <property type="evidence" value="ECO:0007669"/>
    <property type="project" value="UniProtKB-KW"/>
</dbReference>
<dbReference type="PRINTS" id="PR00344">
    <property type="entry name" value="BCTRLSENSOR"/>
</dbReference>
<dbReference type="InterPro" id="IPR029151">
    <property type="entry name" value="Sensor-like_sf"/>
</dbReference>
<dbReference type="Gene3D" id="3.30.450.20">
    <property type="entry name" value="PAS domain"/>
    <property type="match status" value="2"/>
</dbReference>
<dbReference type="EC" id="2.7.13.3" evidence="3"/>
<comment type="catalytic activity">
    <reaction evidence="1">
        <text>ATP + protein L-histidine = ADP + protein N-phospho-L-histidine.</text>
        <dbReference type="EC" id="2.7.13.3"/>
    </reaction>
</comment>
<comment type="caution">
    <text evidence="13">The sequence shown here is derived from an EMBL/GenBank/DDBJ whole genome shotgun (WGS) entry which is preliminary data.</text>
</comment>
<keyword evidence="4" id="KW-1003">Cell membrane</keyword>
<dbReference type="InterPro" id="IPR036890">
    <property type="entry name" value="HATPase_C_sf"/>
</dbReference>
<keyword evidence="7" id="KW-0418">Kinase</keyword>
<dbReference type="Pfam" id="PF02518">
    <property type="entry name" value="HATPase_c"/>
    <property type="match status" value="1"/>
</dbReference>
<dbReference type="SUPFAM" id="SSF55874">
    <property type="entry name" value="ATPase domain of HSP90 chaperone/DNA topoisomerase II/histidine kinase"/>
    <property type="match status" value="1"/>
</dbReference>
<keyword evidence="13" id="KW-0547">Nucleotide-binding</keyword>
<evidence type="ECO:0000256" key="5">
    <source>
        <dbReference type="ARBA" id="ARBA00022553"/>
    </source>
</evidence>
<keyword evidence="13" id="KW-0067">ATP-binding</keyword>
<keyword evidence="5" id="KW-0597">Phosphoprotein</keyword>
<accession>A0ABW4QBB4</accession>
<evidence type="ECO:0000256" key="7">
    <source>
        <dbReference type="ARBA" id="ARBA00022777"/>
    </source>
</evidence>
<evidence type="ECO:0000256" key="6">
    <source>
        <dbReference type="ARBA" id="ARBA00022692"/>
    </source>
</evidence>
<evidence type="ECO:0000256" key="4">
    <source>
        <dbReference type="ARBA" id="ARBA00022475"/>
    </source>
</evidence>
<evidence type="ECO:0000256" key="8">
    <source>
        <dbReference type="ARBA" id="ARBA00022989"/>
    </source>
</evidence>
<dbReference type="InterPro" id="IPR004358">
    <property type="entry name" value="Sig_transdc_His_kin-like_C"/>
</dbReference>
<dbReference type="SMART" id="SM00387">
    <property type="entry name" value="HATPase_c"/>
    <property type="match status" value="1"/>
</dbReference>
<gene>
    <name evidence="13" type="ORF">ACFSFX_15670</name>
</gene>
<dbReference type="InterPro" id="IPR003594">
    <property type="entry name" value="HATPase_dom"/>
</dbReference>
<evidence type="ECO:0000256" key="2">
    <source>
        <dbReference type="ARBA" id="ARBA00004651"/>
    </source>
</evidence>
<dbReference type="SUPFAM" id="SSF103190">
    <property type="entry name" value="Sensory domain-like"/>
    <property type="match status" value="1"/>
</dbReference>
<sequence length="548" mass="57678">MRKWSLARQFFAGQLVFVVALTAAISWVLYLDAEQSTYETSADRMLAIATTFADDPFVSASIEMADPSATLQPYAIEVMNDLGVDFITIMAPDRTRFTHRNPEQIGSPYIGSVEQALQGRSHTETFSGTLGPSVRAIVPVTDDDGAVVAMVAAGVTVDTVTIARNAQLPLLFLIAASAVTAGAGVSFLLSRHLRRATLGLGTDQLSHMFVFYDSVLHSVREGLVLTNPSGELVLYNDQAAHLLGLPPARAGQPTAATELDLPPSLVELLTTGRQAIDEFHVTSERILVVNQEAAVPGGGSPASGAKPLGTVTTLRDHTEIEALTGELQTMRTLTDALRAQTHEHANRLHTIVSLIELDRRAEALDFATRDLTQSQQLTDDVLGAIDEPFITALLVGKAAQANERGIELAIAVDGSIETSHLDPGALVTIIGNLLDNAFDAAADSPARRVSLALERKGESLELTVSDSGRGMTATGADAFAMGFSTKEPESPGGAGRGLGLALVRQAVQGLGGSIAVENEAGARFTVLLPLTPTATGSSPTRLPGGTHV</sequence>
<keyword evidence="6 11" id="KW-0812">Transmembrane</keyword>
<keyword evidence="9" id="KW-0902">Two-component regulatory system</keyword>
<dbReference type="InterPro" id="IPR005467">
    <property type="entry name" value="His_kinase_dom"/>
</dbReference>
<comment type="subcellular location">
    <subcellularLocation>
        <location evidence="2">Cell membrane</location>
        <topology evidence="2">Multi-pass membrane protein</topology>
    </subcellularLocation>
</comment>
<evidence type="ECO:0000256" key="9">
    <source>
        <dbReference type="ARBA" id="ARBA00023012"/>
    </source>
</evidence>
<evidence type="ECO:0000256" key="1">
    <source>
        <dbReference type="ARBA" id="ARBA00000085"/>
    </source>
</evidence>
<organism evidence="13 14">
    <name type="scientific">Arthrobacter flavus</name>
    <dbReference type="NCBI Taxonomy" id="95172"/>
    <lineage>
        <taxon>Bacteria</taxon>
        <taxon>Bacillati</taxon>
        <taxon>Actinomycetota</taxon>
        <taxon>Actinomycetes</taxon>
        <taxon>Micrococcales</taxon>
        <taxon>Micrococcaceae</taxon>
        <taxon>Arthrobacter</taxon>
    </lineage>
</organism>
<feature type="domain" description="Histidine kinase" evidence="12">
    <location>
        <begin position="339"/>
        <end position="532"/>
    </location>
</feature>
<dbReference type="EMBL" id="JBHUGA010000063">
    <property type="protein sequence ID" value="MFD1848030.1"/>
    <property type="molecule type" value="Genomic_DNA"/>
</dbReference>